<organism evidence="2 3">
    <name type="scientific">Phoenix dactylifera</name>
    <name type="common">Date palm</name>
    <dbReference type="NCBI Taxonomy" id="42345"/>
    <lineage>
        <taxon>Eukaryota</taxon>
        <taxon>Viridiplantae</taxon>
        <taxon>Streptophyta</taxon>
        <taxon>Embryophyta</taxon>
        <taxon>Tracheophyta</taxon>
        <taxon>Spermatophyta</taxon>
        <taxon>Magnoliopsida</taxon>
        <taxon>Liliopsida</taxon>
        <taxon>Arecaceae</taxon>
        <taxon>Coryphoideae</taxon>
        <taxon>Phoeniceae</taxon>
        <taxon>Phoenix</taxon>
    </lineage>
</organism>
<dbReference type="RefSeq" id="XP_008812298.1">
    <property type="nucleotide sequence ID" value="XM_008814076.4"/>
</dbReference>
<evidence type="ECO:0000313" key="3">
    <source>
        <dbReference type="RefSeq" id="XP_008812298.1"/>
    </source>
</evidence>
<dbReference type="KEGG" id="pda:103723226"/>
<accession>A0A8B7D3B3</accession>
<evidence type="ECO:0000256" key="1">
    <source>
        <dbReference type="SAM" id="MobiDB-lite"/>
    </source>
</evidence>
<gene>
    <name evidence="3" type="primary">LOC103723226</name>
</gene>
<sequence>MKAFIKFREDQKPLVRAKIPISILGLPFLSGVSAGESRELRLDLATAFDSGPCFRVSYRPNDSWNPFSLVVKTGNGAFGSPFGAPMAMAAEFSLLGRGTGPSFSILFKPRLGDFSIKKATGSVPAPAVGKRIAADAESDGEASVKGVETPVNEFRPENRIHIGKNVNGFPTDFTAGGGGIQGLLSGVEVTARSVLPLRTRTAVRFRWGLRVPPELRTAFVEDAGGRVPAAGISLSKFPLLVMSKISIEHVATDEGKAKEKKAVVATGGGAVADVAETCLLIKRQLEALQAENGLLRKAVEELRADVSGWNVAPVARGQVSSGAGVGKGGNKAAIGNRDRRSDGKLPDNSGKTAAEEVNEELKKALMGAGKI</sequence>
<proteinExistence type="predicted"/>
<dbReference type="GeneID" id="103723226"/>
<dbReference type="PANTHER" id="PTHR34285">
    <property type="entry name" value="OS08G0510800 PROTEIN"/>
    <property type="match status" value="1"/>
</dbReference>
<protein>
    <submittedName>
        <fullName evidence="3">Uncharacterized protein LOC103723226</fullName>
    </submittedName>
</protein>
<evidence type="ECO:0000313" key="2">
    <source>
        <dbReference type="Proteomes" id="UP000228380"/>
    </source>
</evidence>
<keyword evidence="2" id="KW-1185">Reference proteome</keyword>
<dbReference type="OrthoDB" id="1926966at2759"/>
<dbReference type="AlphaFoldDB" id="A0A8B7D3B3"/>
<feature type="region of interest" description="Disordered" evidence="1">
    <location>
        <begin position="319"/>
        <end position="358"/>
    </location>
</feature>
<feature type="compositionally biased region" description="Basic and acidic residues" evidence="1">
    <location>
        <begin position="336"/>
        <end position="345"/>
    </location>
</feature>
<name>A0A8B7D3B3_PHODC</name>
<dbReference type="Proteomes" id="UP000228380">
    <property type="component" value="Unplaced"/>
</dbReference>
<dbReference type="PANTHER" id="PTHR34285:SF3">
    <property type="entry name" value="OS08G0510800 PROTEIN"/>
    <property type="match status" value="1"/>
</dbReference>
<reference evidence="3" key="1">
    <citation type="submission" date="2025-08" db="UniProtKB">
        <authorList>
            <consortium name="RefSeq"/>
        </authorList>
    </citation>
    <scope>IDENTIFICATION</scope>
    <source>
        <tissue evidence="3">Young leaves</tissue>
    </source>
</reference>